<evidence type="ECO:0000256" key="3">
    <source>
        <dbReference type="ARBA" id="ARBA00012492"/>
    </source>
</evidence>
<dbReference type="EMBL" id="LT629751">
    <property type="protein sequence ID" value="SDS06726.1"/>
    <property type="molecule type" value="Genomic_DNA"/>
</dbReference>
<dbReference type="InterPro" id="IPR037171">
    <property type="entry name" value="NagB/RpiA_transferase-like"/>
</dbReference>
<proteinExistence type="predicted"/>
<dbReference type="Proteomes" id="UP000243359">
    <property type="component" value="Chromosome I"/>
</dbReference>
<comment type="pathway">
    <text evidence="2">Aromatic compound metabolism; beta-ketoadipate pathway; acetyl-CoA and succinyl-CoA from 3-oxoadipate: step 1/2.</text>
</comment>
<protein>
    <recommendedName>
        <fullName evidence="3">3-oxoadipate CoA-transferase</fullName>
        <ecNumber evidence="3">2.8.3.6</ecNumber>
    </recommendedName>
</protein>
<evidence type="ECO:0000313" key="5">
    <source>
        <dbReference type="Proteomes" id="UP000243359"/>
    </source>
</evidence>
<dbReference type="PANTHER" id="PTHR43293:SF3">
    <property type="entry name" value="CHOLESTEROL RING-CLEAVING HYDROLASE IPDB SUBUNIT"/>
    <property type="match status" value="1"/>
</dbReference>
<dbReference type="EC" id="2.8.3.6" evidence="3"/>
<dbReference type="STRING" id="1392877.SAMN05216221_0995"/>
<dbReference type="Gene3D" id="3.30.30.40">
    <property type="match status" value="1"/>
</dbReference>
<dbReference type="PANTHER" id="PTHR43293">
    <property type="entry name" value="ACETATE COA-TRANSFERASE YDIF"/>
    <property type="match status" value="1"/>
</dbReference>
<dbReference type="SMART" id="SM00882">
    <property type="entry name" value="CoA_trans"/>
    <property type="match status" value="1"/>
</dbReference>
<keyword evidence="4" id="KW-0808">Transferase</keyword>
<dbReference type="RefSeq" id="WP_090347892.1">
    <property type="nucleotide sequence ID" value="NZ_LT629751.1"/>
</dbReference>
<evidence type="ECO:0000256" key="2">
    <source>
        <dbReference type="ARBA" id="ARBA00005114"/>
    </source>
</evidence>
<dbReference type="AlphaFoldDB" id="A0A1H1P642"/>
<comment type="catalytic activity">
    <reaction evidence="1">
        <text>3-oxoadipate + succinyl-CoA = 3-oxoadipyl-CoA + succinate</text>
        <dbReference type="Rhea" id="RHEA:12048"/>
        <dbReference type="ChEBI" id="CHEBI:15775"/>
        <dbReference type="ChEBI" id="CHEBI:30031"/>
        <dbReference type="ChEBI" id="CHEBI:57292"/>
        <dbReference type="ChEBI" id="CHEBI:57348"/>
        <dbReference type="EC" id="2.8.3.6"/>
    </reaction>
</comment>
<dbReference type="GO" id="GO:0047569">
    <property type="term" value="F:3-oxoadipate CoA-transferase activity"/>
    <property type="evidence" value="ECO:0007669"/>
    <property type="project" value="UniProtKB-EC"/>
</dbReference>
<evidence type="ECO:0000256" key="1">
    <source>
        <dbReference type="ARBA" id="ARBA00001447"/>
    </source>
</evidence>
<sequence length="292" mass="32096">MNKQLTAADAVAQLRDGMTVGFGGWGPRRKPMAIVREILRSDVKGLTVVAYGGPEVGMLCAAGKVKKLVFGFATLDAIPLEPWFRKCRESGQLTELMELDEGMFEWGLRAAGMRLPFLPTRCGLATDVLTHNPELKTIASPYADGEVLLAMPALNLDVAFLHVNDADRLGNTLVTGPDPYFDHLFARAAKQCFVSCERLHERFALTAQEARNNTFERYLVTGVVHAPLGAHPTSCPSDYGWDMSHFKRYVASAAEEGGWQAYVDEFVNVSETAYQEKNGGAERLGKLPLPVF</sequence>
<name>A0A1H1P642_9PSED</name>
<dbReference type="SUPFAM" id="SSF100950">
    <property type="entry name" value="NagB/RpiA/CoA transferase-like"/>
    <property type="match status" value="1"/>
</dbReference>
<dbReference type="Pfam" id="PF01144">
    <property type="entry name" value="CoA_trans"/>
    <property type="match status" value="1"/>
</dbReference>
<dbReference type="InterPro" id="IPR004165">
    <property type="entry name" value="CoA_trans_fam_I"/>
</dbReference>
<keyword evidence="5" id="KW-1185">Reference proteome</keyword>
<accession>A0A1H1P642</accession>
<evidence type="ECO:0000313" key="4">
    <source>
        <dbReference type="EMBL" id="SDS06726.1"/>
    </source>
</evidence>
<reference evidence="5" key="1">
    <citation type="submission" date="2016-10" db="EMBL/GenBank/DDBJ databases">
        <authorList>
            <person name="Varghese N."/>
            <person name="Submissions S."/>
        </authorList>
    </citation>
    <scope>NUCLEOTIDE SEQUENCE [LARGE SCALE GENOMIC DNA]</scope>
    <source>
        <strain evidence="5">KCTC 32247</strain>
    </source>
</reference>
<gene>
    <name evidence="4" type="ORF">SAMN05216221_0995</name>
</gene>
<dbReference type="Gene3D" id="3.40.1080.10">
    <property type="entry name" value="Glutaconate Coenzyme A-transferase"/>
    <property type="match status" value="1"/>
</dbReference>
<dbReference type="OrthoDB" id="9777193at2"/>
<organism evidence="4 5">
    <name type="scientific">Pseudomonas oryzae</name>
    <dbReference type="NCBI Taxonomy" id="1392877"/>
    <lineage>
        <taxon>Bacteria</taxon>
        <taxon>Pseudomonadati</taxon>
        <taxon>Pseudomonadota</taxon>
        <taxon>Gammaproteobacteria</taxon>
        <taxon>Pseudomonadales</taxon>
        <taxon>Pseudomonadaceae</taxon>
        <taxon>Pseudomonas</taxon>
    </lineage>
</organism>
<dbReference type="UniPathway" id="UPA00157">
    <property type="reaction ID" value="UER00262"/>
</dbReference>
<dbReference type="GO" id="GO:0042952">
    <property type="term" value="P:beta-ketoadipate pathway"/>
    <property type="evidence" value="ECO:0007669"/>
    <property type="project" value="UniProtKB-UniPathway"/>
</dbReference>